<evidence type="ECO:0000256" key="1">
    <source>
        <dbReference type="SAM" id="Phobius"/>
    </source>
</evidence>
<evidence type="ECO:0000313" key="3">
    <source>
        <dbReference type="EMBL" id="SDF90356.1"/>
    </source>
</evidence>
<keyword evidence="1" id="KW-0812">Transmembrane</keyword>
<feature type="transmembrane region" description="Helical" evidence="1">
    <location>
        <begin position="12"/>
        <end position="32"/>
    </location>
</feature>
<dbReference type="Proteomes" id="UP000182427">
    <property type="component" value="Chromosome I"/>
</dbReference>
<dbReference type="GO" id="GO:0016787">
    <property type="term" value="F:hydrolase activity"/>
    <property type="evidence" value="ECO:0007669"/>
    <property type="project" value="InterPro"/>
</dbReference>
<name>A0A1G7PVR6_9BACT</name>
<accession>A0A1G7PVR6</accession>
<dbReference type="RefSeq" id="WP_156785197.1">
    <property type="nucleotide sequence ID" value="NZ_LT629690.1"/>
</dbReference>
<keyword evidence="4" id="KW-1185">Reference proteome</keyword>
<dbReference type="AlphaFoldDB" id="A0A1G7PVR6"/>
<gene>
    <name evidence="3" type="ORF">SAMN05444167_3643</name>
</gene>
<protein>
    <recommendedName>
        <fullName evidence="2">3-keto-alpha-glucoside-1,2-lyase/3-keto-2-hydroxy-glucal hydratase domain-containing protein</fullName>
    </recommendedName>
</protein>
<feature type="domain" description="3-keto-alpha-glucoside-1,2-lyase/3-keto-2-hydroxy-glucal hydratase" evidence="2">
    <location>
        <begin position="73"/>
        <end position="212"/>
    </location>
</feature>
<evidence type="ECO:0000313" key="4">
    <source>
        <dbReference type="Proteomes" id="UP000182427"/>
    </source>
</evidence>
<dbReference type="InterPro" id="IPR010496">
    <property type="entry name" value="AL/BT2_dom"/>
</dbReference>
<reference evidence="3 4" key="1">
    <citation type="submission" date="2016-10" db="EMBL/GenBank/DDBJ databases">
        <authorList>
            <person name="de Groot N.N."/>
        </authorList>
    </citation>
    <scope>NUCLEOTIDE SEQUENCE [LARGE SCALE GENOMIC DNA]</scope>
    <source>
        <strain evidence="3 4">GAS232</strain>
    </source>
</reference>
<sequence length="392" mass="43250">MHFRATQGRPSYWSYVIEAVILVGCFISALHAQSIAIPTTPASFEIDAAQSGSSEKGAQFGDFLGRRAVFLPSGFLNVRGVSFRDGTFEFDMATKPDSFFLGVGFRVESEANMEVIYLRPGASDTVEAVQYTPRLNGDAVWQLLNSTHEKASAHIPKSEWFHIKIVVQGRSCKLFMNGSNDPTLEVTNLRREPNEGGIALWALGGGGYFSNLSYRRDPDPKPVSKLPRYERAGLLSDWELSPAYDTSEVAADKYPNLAGRWEKVYAEDPGFVLVNRYRTSPAMFPMPSRDEMLKGRVKGAKVVFARTDIRSAKAQDKILKIGYSDDIVVYLNGKQIFSGKNALSYRSNDSLGTFGLNDEAPIHLNAGANELLVAVTEYNGGWAFQCELSPAP</sequence>
<dbReference type="Gene3D" id="2.60.120.560">
    <property type="entry name" value="Exo-inulinase, domain 1"/>
    <property type="match status" value="1"/>
</dbReference>
<dbReference type="OrthoDB" id="118532at2"/>
<keyword evidence="1" id="KW-1133">Transmembrane helix</keyword>
<organism evidence="3 4">
    <name type="scientific">Terriglobus roseus</name>
    <dbReference type="NCBI Taxonomy" id="392734"/>
    <lineage>
        <taxon>Bacteria</taxon>
        <taxon>Pseudomonadati</taxon>
        <taxon>Acidobacteriota</taxon>
        <taxon>Terriglobia</taxon>
        <taxon>Terriglobales</taxon>
        <taxon>Acidobacteriaceae</taxon>
        <taxon>Terriglobus</taxon>
    </lineage>
</organism>
<evidence type="ECO:0000259" key="2">
    <source>
        <dbReference type="Pfam" id="PF06439"/>
    </source>
</evidence>
<dbReference type="EMBL" id="LT629690">
    <property type="protein sequence ID" value="SDF90356.1"/>
    <property type="molecule type" value="Genomic_DNA"/>
</dbReference>
<keyword evidence="1" id="KW-0472">Membrane</keyword>
<dbReference type="Pfam" id="PF06439">
    <property type="entry name" value="3keto-disac_hyd"/>
    <property type="match status" value="1"/>
</dbReference>
<proteinExistence type="predicted"/>